<dbReference type="RefSeq" id="WP_150766411.1">
    <property type="nucleotide sequence ID" value="NZ_CABVHW010000018.1"/>
</dbReference>
<evidence type="ECO:0000313" key="2">
    <source>
        <dbReference type="EMBL" id="VVO23910.1"/>
    </source>
</evidence>
<sequence length="88" mass="9909">MDDDCEVLLVAGLAKMLGRTEASIREGIRRGVTWIPKGFKMGVRHCWLKEDVREFLIACRDGEIKAPKFGRKRHEPPTLLSLSSTGVQ</sequence>
<reference evidence="2 3" key="1">
    <citation type="submission" date="2019-09" db="EMBL/GenBank/DDBJ databases">
        <authorList>
            <person name="Chandra G."/>
            <person name="Truman W A."/>
        </authorList>
    </citation>
    <scope>NUCLEOTIDE SEQUENCE [LARGE SCALE GENOMIC DNA]</scope>
    <source>
        <strain evidence="2">PS710</strain>
    </source>
</reference>
<name>A0A5E7EAK8_PSEFL</name>
<gene>
    <name evidence="2" type="ORF">PS710_04465</name>
</gene>
<organism evidence="2 3">
    <name type="scientific">Pseudomonas fluorescens</name>
    <dbReference type="NCBI Taxonomy" id="294"/>
    <lineage>
        <taxon>Bacteria</taxon>
        <taxon>Pseudomonadati</taxon>
        <taxon>Pseudomonadota</taxon>
        <taxon>Gammaproteobacteria</taxon>
        <taxon>Pseudomonadales</taxon>
        <taxon>Pseudomonadaceae</taxon>
        <taxon>Pseudomonas</taxon>
    </lineage>
</organism>
<dbReference type="AlphaFoldDB" id="A0A5E7EAK8"/>
<dbReference type="Proteomes" id="UP000381093">
    <property type="component" value="Unassembled WGS sequence"/>
</dbReference>
<proteinExistence type="predicted"/>
<protein>
    <submittedName>
        <fullName evidence="2">Uncharacterized protein</fullName>
    </submittedName>
</protein>
<accession>A0A5E7EAK8</accession>
<feature type="region of interest" description="Disordered" evidence="1">
    <location>
        <begin position="68"/>
        <end position="88"/>
    </location>
</feature>
<evidence type="ECO:0000313" key="3">
    <source>
        <dbReference type="Proteomes" id="UP000381093"/>
    </source>
</evidence>
<evidence type="ECO:0000256" key="1">
    <source>
        <dbReference type="SAM" id="MobiDB-lite"/>
    </source>
</evidence>
<dbReference type="EMBL" id="CABVHW010000018">
    <property type="protein sequence ID" value="VVO23910.1"/>
    <property type="molecule type" value="Genomic_DNA"/>
</dbReference>